<dbReference type="InterPro" id="IPR012334">
    <property type="entry name" value="Pectin_lyas_fold"/>
</dbReference>
<evidence type="ECO:0000256" key="1">
    <source>
        <dbReference type="ARBA" id="ARBA00010116"/>
    </source>
</evidence>
<dbReference type="SMART" id="SM00710">
    <property type="entry name" value="PbH1"/>
    <property type="match status" value="36"/>
</dbReference>
<name>D3DYL6_METRM</name>
<proteinExistence type="inferred from homology"/>
<dbReference type="KEGG" id="mru:mru_0084"/>
<evidence type="ECO:0000259" key="2">
    <source>
        <dbReference type="SMART" id="SM00634"/>
    </source>
</evidence>
<dbReference type="InterPro" id="IPR003344">
    <property type="entry name" value="Big_1_dom"/>
</dbReference>
<dbReference type="SMART" id="SM00634">
    <property type="entry name" value="BID_1"/>
    <property type="match status" value="2"/>
</dbReference>
<reference evidence="3 4" key="1">
    <citation type="journal article" date="2010" name="PLoS ONE">
        <title>The genome sequence of the rumen methanogen Methanobrevibacter ruminantium reveals new possibilities for controlling ruminant methane emissions.</title>
        <authorList>
            <person name="Leahy S.C."/>
            <person name="Kelly W.J."/>
            <person name="Altermann E."/>
            <person name="Ronimus R.S."/>
            <person name="Yeoman C.J."/>
            <person name="Pacheco D.M."/>
            <person name="Li D."/>
            <person name="Kong Z."/>
            <person name="McTavish S."/>
            <person name="Sang C."/>
            <person name="Lambie S.C."/>
            <person name="Janssen P.H."/>
            <person name="Dey D."/>
            <person name="Attwood G.T."/>
        </authorList>
    </citation>
    <scope>NUCLEOTIDE SEQUENCE [LARGE SCALE GENOMIC DNA]</scope>
    <source>
        <strain evidence="4">ATCC 35063 / DSM 1093 / JCM 13430 / OCM 146 / M1</strain>
    </source>
</reference>
<protein>
    <submittedName>
        <fullName evidence="3">Adhesin-like protein</fullName>
    </submittedName>
</protein>
<dbReference type="SUPFAM" id="SSF51126">
    <property type="entry name" value="Pectin lyase-like"/>
    <property type="match status" value="10"/>
</dbReference>
<dbReference type="Gene3D" id="2.60.40.10">
    <property type="entry name" value="Immunoglobulins"/>
    <property type="match status" value="3"/>
</dbReference>
<dbReference type="InterPro" id="IPR013783">
    <property type="entry name" value="Ig-like_fold"/>
</dbReference>
<dbReference type="SUPFAM" id="SSF49373">
    <property type="entry name" value="Invasin/intimin cell-adhesion fragments"/>
    <property type="match status" value="3"/>
</dbReference>
<sequence>MQAIIPVKDNFLILVTNMKKSDFKRIFICLVLLTCLIGAVSAAEDVSVDDVSTDAVAVDTITEDASDPTDISTVSEPVSNDVQANTSQELNKEPATKSTNVLKDGTSTNIYVATTGSDENDGLTQSTAVASLAKAVEIVNATAGTDFTINVANGDYNISKIESPAAKNVNLIGESKEGAILHASDTYGINVYEDNIAWTIENLTICDFNSTTSTSAAVRCFAIDSVFNINNCIFKNIGSKNGAIYITSTGTRTISNVLIEDCFGTYSSSSSIIHLYGEGPVTLDNIEIRGSYMDPSVGTATYLRSVIYADQAQTNVTLKNSRIVDNIGAMGSLIEAKGAFKVINTTFEGNYLNTSSNGVNGGTFMFYSGTSSNSASNIDISQSVIKDNVLAGGSIGLFNCVYGTHNIDHNVIMNNKYANGNDVPLGSFSGAAISTDDNYWGTNERPNTKTTEWVILTVDTPEMAFVGVSEAIPVNLNTYKTTNNETGAVEGMPDVDFGVTYALNQANPSTVTVANGQGTINYLATVDGNETLTFSTGDAFSFDVKADIASLIYVDGLNGNATGPGDSEHPYKTIAQAINVAADGKIIVIKSGTYTENSLIIANNITLKADKNAEVIIDANNEGRIFTVQKDAIIRDLTLINGKSTGNGGAISLDSGLLTLNNVKIYNSTAQSGGAIVSLSGSQLSVSNSEFIDNNASNGGAIYVAGVADITNNKFISNDPEDGGAIYVAGVADIESNEFTSNHATNGGAIYIDSENNQTIKDNTFTSNTADKGEAIYIKNANVSLSGNTMGENDSIYLDGASLKTTLTFLGGKTIAAEFGQTLNLTATLTDEDGNNIRGGIVTFTANGETIATIDLSTDAQLKTQYTVPNDAAGDITISGSYSLDNGGAVISGKIHPAVPHWFIEGGSGYETLADAIDGASAGDIIYYDLPEDYTEVISSKTINKALTIKNNGTGVVTLDGNLDRILSISSASVNLENLIFINGATATNGGLIYLSGSASNDLNISGCTFKDSKFTTTSTYTYAVAIYANGGNINIKDSEFRNLTAPKTGMIYQSSSSGAITIENSLFDNITGAYDGGLINSNGDVSLVKTNVTNIFGSTSTSDYGLIYIRSYGGFLFISECQFINISNAGAHPVYYRGSGGYNITQSLFMNINSNKIIDASAKGYVNYNIFANNSNNYVLYGSSSSKISADYNFFGSNSKPTSYVSNVNYTYWTIVELSSASDTAYVGNPTDIAIQFVGTDGSENLTLEGIMPEYTFTLNVTNGTIVPNTVTLEDNEANAEFTPTSVGKVNITATPGPAQLTLNVIDPSILLVVSTDGSDTNPGTLNSPYKTIAHALTQANATRNVIYLLSSDDAYAEHGLTVSDNITIRAEDNTVTIDGGQEGPIFTVTGTLSIEDIILSNAKVDEDNGIGGAIYLNGGNLTVNGVVFSDCIAAYGGAIATTAGSNLTVINSVFSDNKAKYGGAIYVAGEANISNSEFSDNNNEITYGGAIYVNGTGPVVISANEFDNNKANKGEAIYIENGAVNVSENTIPANETIYLAGGSINSVLIFLANGTISAEFEEEVNLTATLTDDQGNAIKGGIVTFTANGETIATVDLSTDAQLETQYTVPNDATGDILISGSYSLDNGGVVATGIVHPAVPHWFIEGGSGYETLAEAVDAASAGDVIYGDAGTYDVSDLIINKAVTIKANESGSIVLNGNGNQIFNTRANVILDNLTFINGSASSNGGFIYVYSDSLVINNSVFKDLKATGGLGSAIYVATGSSNITIENSAFDNIKAATGLINCRSKTTTFTLVKTNFTNIDVSTNGLFYLYEGGLRAYESQFINVSGGDGAVVYFYGQSDNIVTKCLFDNVTTTKTTGIIYSNSKSANITYNAFLNVNYGVYSSSSYGEVITADYNYWGSNDKPGTSLVNSNSKLNNWVVMTVSPDTLDSLDSGATQAFTVDFTHYTDGTANYTMADTIPELTVSASAVKGSLDQSEVETQNNVATFTYTGSQNGEETVTFTNANLSIPVKFVVGEGYFGIVYVAKNGSDENKGSEDAPVATIARAVEIAQRGSGQIIITEGVYNENNITINSEIPISIKGQGDVVIDGEGLSSLSIFTIKSGEVSIEKISFRNNKAKFGAGVNVQGTSGSSLLDANVLINECNFDNLSSDASGSQGGAIYAKYLKGNLVINNSNFTNSIVKSGGGALTVAYCAYEDALDLVISNCNFENNTANNGGAAYLMANTINIVNTSFINNNATYSPGALELYNCTGTMDNCSFINNSAKNTAAAFKLEFVKDQPITSLIVTNSIFKDNVGRDEVAPAIFVDRASLNISNSILLNPLNINTSTVTGYGAVPGQGVTVANSNWWGTNENPSNLTAGSGDNVNTTIDNWVIMNVSPTEAIGYTGEALEITVDFKYTMSADGTIETLAGTLPEEFTVNANAANGTLDKTTADTSNLQAKFAFTPEFAGENIVNIYTTESNTVPVTIMVTEKYAGPIYVTKDGDDENEGSENLPVATIAKAIELAQGKSGLIFIGEGTYVESNLTISKDLNITALGEVIWDANGQRAFSMSTGSVSISNITFINGNYTRNGHLIYCAGDSLKFDECKFLSNGGNVTGTNGVIYVELASANFNNCYFENNTAGTGTSYGLISAKDSVIIVDGCTFVNNFNKNGCIYVSGSNIGSMAVINNTKFIGNNATSASGGSGGAIYASGSMAYQYSNGTVRPGAQSAVYVIDCDFINNTAFGGKYYNAEGGAIFVNANATLYASNSRFIDNTALDYEETNKSGRGGAIAATTGNVQISNCIFQGNTANNGSVIAMKFANKDLTTVNVLSISNSVIMGPGEKLIVSDFTNGSLVANNNWWAANENPSDRVSEGITVDSWVILTADPSEITGTLDEIIPIVANFRHTNSTDGTIGDLEGEFPELEVFGMTLDEGEITESNLTVDNVATLYYTPEETGETTVYAISGNAMVPIKVTITDTPQPVADVIYVSPSGADTNAGTYEAPVATIAHAVELAGAEGASGLVVIEEGIYNENGIVINSAIPITITGNGTVIIRGNNHVVNGNGAGRFGDVSESTSIIIVNTTEAVVIANIAFEDNIAANGGAILIAGTSSSNLFDADVLVENCSFNNLQGRNGGAIYAYYAIGNLTVANCEFTNINATWAALCAYQAAYGEGLTVEIKDSSFTNNSANNAPALYLQATNVVIKDSNFTDNNATYHPGAIYLQNTTATIDNCIVANNSAKYDKAAIAIHGGNIQYNPVIVKPSEVTITNSIIENNIGRDKAAPAIYLENSILNMSYSSVVNEININNTVTATYGDEKPGLVLINNNWWGTNDPSTTIFGTNITMDNWVIMNVEANATEILAGEEVKLTVDFNHVNTTAGEIEELTGGVIPRESYSVALSVDNGTVAPETLTIANGATGEAIFTAANANALITVTSENAVETILINVGEQPVPFTGVVYVSKDGDDANEGSEDEPVASLARAIEIATAEEGSGQIIIKEGTYIVDGYNITKDLTITGEGDVILDAQNQGNRLFNMAYGTTVSNFELHNLVLANVTAMYGAVVYSYAANAVLDNITVAGINHEMARLISNYGNLTIKDSVFANNTVSGIITHSGNNNLNIVNTIFEGNNVTYDSSIMGVVYVSSGRGNITIEDSKFYDNLVRQSTVRGYTDTNITVKGTEFINNTADNSPYYCSGGAIFAQANLDVTESIFINNNARREGGAIYIGINGVANITKSEFINNTIYDNEYYGDAIYTKGTTAINYCIFLTNGTRYAVYNGGSKEVNAQYNWWGTNDDPQGFAYSADASNWIIMTVTAPSTQDIQAGDEYELTVDFNHYTDGSDILELPDSLAQELTVEFTSTTGTFDNPVVTTENQVATAKYTVVAGENSITVKSTDAVWNTSFTAGEKAKAKMNVSMENNTIIVTLTDEEGAPIAGKTISVLINEDTLSNETNSSGIAAISLGTLDAGTYPATISLADSEYQAPELTVFVLVEETLVDNPIGAVIELALAENGTSIEVTLKDINGQPIGDTIVRYYIGSTDGALLPIDANGKGSFDIDNTVNQTIKVSYTKEGTEWSSYYDFIVNNEVTPVPVANNAKFDVIVREDSIDVFLYNDNLDDFEGAKIMVTIGEEDPVEYIAGENGNITIPINGDTTVELSYTDENGATVYHTVKVSTSGVDPSAEIEIIVESHNDTSIEVSVTVDGDDVSDGEITYYIGDDDDGTVVPIEDGIAIIPFDNTVNQTIEITYSDGDATESVYYTIVAFTHEVPVEPPVANGSFDVETTDDAIVATLVDSDGKPIADATVSAIVNGEEQNFTTDADGKLSVPIDGNATVELSYTDPENGAVLKYVTDVVTKEVPIEVPVVANGTMSVETTDDAVEATLVDSDGNPIENATVTAVIDGEEQNFTTDADGKVSIPVGENATVELSYTDPENGAVVKYSTKVVTKEVEVPVDVPVVANGTLTVETTDDAIVATLVDSDGKPIANATIIAVVDGEEMEIPTDEDGKCSVLITGNNTVEFSYTDPANNATVSYSTKVVTEVEEVIVPVPVVANATISLSTEDGSSIVATLKDLDGNAIANATLDANVNGEETKLTTDANGIATIPVSANTTAVVSYTDSNKATVTSSMSLTVIETIVEINKTIEVPPVRNASQIVCEDMNTIAVAKDDGRIGEYFYVKLVDANGNALVNKSVQIGFNGRVYNRTTNETGDVKLQINLAYKGTYTFAIAYLGDDNYNGSFVVSKITVKQQSPKITTTSKTYKASAKTKALTATFKTANGNLIADKTIKFTVNGKTYSGKTNAKGVATVKVSLNTKGTYSFTAKYAGDDTFKATSASGKLTIK</sequence>
<dbReference type="eggNOG" id="arCOG02554">
    <property type="taxonomic scope" value="Archaea"/>
</dbReference>
<dbReference type="EMBL" id="CP001719">
    <property type="protein sequence ID" value="ADC45936.1"/>
    <property type="molecule type" value="Genomic_DNA"/>
</dbReference>
<dbReference type="InterPro" id="IPR006626">
    <property type="entry name" value="PbH1"/>
</dbReference>
<gene>
    <name evidence="3" type="ordered locus">mru_0084</name>
</gene>
<organism evidence="3 4">
    <name type="scientific">Methanobrevibacter ruminantium (strain ATCC 35063 / DSM 1093 / JCM 13430 / OCM 146 / M1)</name>
    <name type="common">Methanobacterium ruminantium</name>
    <dbReference type="NCBI Taxonomy" id="634498"/>
    <lineage>
        <taxon>Archaea</taxon>
        <taxon>Methanobacteriati</taxon>
        <taxon>Methanobacteriota</taxon>
        <taxon>Methanomada group</taxon>
        <taxon>Methanobacteria</taxon>
        <taxon>Methanobacteriales</taxon>
        <taxon>Methanobacteriaceae</taxon>
        <taxon>Methanobrevibacter</taxon>
    </lineage>
</organism>
<evidence type="ECO:0000313" key="3">
    <source>
        <dbReference type="EMBL" id="ADC45936.1"/>
    </source>
</evidence>
<dbReference type="Gene3D" id="2.160.20.10">
    <property type="entry name" value="Single-stranded right-handed beta-helix, Pectin lyase-like"/>
    <property type="match status" value="9"/>
</dbReference>
<dbReference type="Proteomes" id="UP000008680">
    <property type="component" value="Chromosome"/>
</dbReference>
<feature type="domain" description="Big-1" evidence="2">
    <location>
        <begin position="3863"/>
        <end position="3968"/>
    </location>
</feature>
<accession>D3DYL6</accession>
<dbReference type="eggNOG" id="arCOG02555">
    <property type="taxonomic scope" value="Archaea"/>
</dbReference>
<dbReference type="PATRIC" id="fig|634498.28.peg.89"/>
<dbReference type="InterPro" id="IPR008964">
    <property type="entry name" value="Invasin/intimin_cell_adhesion"/>
</dbReference>
<dbReference type="eggNOG" id="arCOG02488">
    <property type="taxonomic scope" value="Archaea"/>
</dbReference>
<dbReference type="HOGENOM" id="CLU_223319_0_0_2"/>
<dbReference type="InterPro" id="IPR011050">
    <property type="entry name" value="Pectin_lyase_fold/virulence"/>
</dbReference>
<evidence type="ECO:0000313" key="4">
    <source>
        <dbReference type="Proteomes" id="UP000008680"/>
    </source>
</evidence>
<comment type="similarity">
    <text evidence="1">Belongs to the intimin/invasin family.</text>
</comment>
<dbReference type="PANTHER" id="PTHR11319:SF35">
    <property type="entry name" value="OUTER MEMBRANE PROTEIN PMPC-RELATED"/>
    <property type="match status" value="1"/>
</dbReference>
<dbReference type="Pfam" id="PF13229">
    <property type="entry name" value="Beta_helix"/>
    <property type="match status" value="3"/>
</dbReference>
<dbReference type="STRING" id="634498.mru_0084"/>
<dbReference type="PANTHER" id="PTHR11319">
    <property type="entry name" value="G PROTEIN-COUPLED RECEPTOR-RELATED"/>
    <property type="match status" value="1"/>
</dbReference>
<feature type="domain" description="Big-1" evidence="2">
    <location>
        <begin position="4726"/>
        <end position="4817"/>
    </location>
</feature>
<dbReference type="InterPro" id="IPR039448">
    <property type="entry name" value="Beta_helix"/>
</dbReference>
<keyword evidence="4" id="KW-1185">Reference proteome</keyword>